<dbReference type="GO" id="GO:0004825">
    <property type="term" value="F:methionine-tRNA ligase activity"/>
    <property type="evidence" value="ECO:0007669"/>
    <property type="project" value="InterPro"/>
</dbReference>
<dbReference type="AlphaFoldDB" id="A0A8K0CI75"/>
<dbReference type="Pfam" id="PF09334">
    <property type="entry name" value="tRNA-synt_1g"/>
    <property type="match status" value="1"/>
</dbReference>
<dbReference type="PANTHER" id="PTHR43326:SF1">
    <property type="entry name" value="METHIONINE--TRNA LIGASE, MITOCHONDRIAL"/>
    <property type="match status" value="1"/>
</dbReference>
<organism evidence="7 8">
    <name type="scientific">Ignelater luminosus</name>
    <name type="common">Cucubano</name>
    <name type="synonym">Pyrophorus luminosus</name>
    <dbReference type="NCBI Taxonomy" id="2038154"/>
    <lineage>
        <taxon>Eukaryota</taxon>
        <taxon>Metazoa</taxon>
        <taxon>Ecdysozoa</taxon>
        <taxon>Arthropoda</taxon>
        <taxon>Hexapoda</taxon>
        <taxon>Insecta</taxon>
        <taxon>Pterygota</taxon>
        <taxon>Neoptera</taxon>
        <taxon>Endopterygota</taxon>
        <taxon>Coleoptera</taxon>
        <taxon>Polyphaga</taxon>
        <taxon>Elateriformia</taxon>
        <taxon>Elateroidea</taxon>
        <taxon>Elateridae</taxon>
        <taxon>Agrypninae</taxon>
        <taxon>Pyrophorini</taxon>
        <taxon>Ignelater</taxon>
    </lineage>
</organism>
<dbReference type="EMBL" id="VTPC01081616">
    <property type="protein sequence ID" value="KAF2887829.1"/>
    <property type="molecule type" value="Genomic_DNA"/>
</dbReference>
<dbReference type="Gene3D" id="3.40.50.620">
    <property type="entry name" value="HUPs"/>
    <property type="match status" value="1"/>
</dbReference>
<dbReference type="InterPro" id="IPR023457">
    <property type="entry name" value="Met-tRNA_synth_2"/>
</dbReference>
<evidence type="ECO:0000256" key="2">
    <source>
        <dbReference type="ARBA" id="ARBA00022741"/>
    </source>
</evidence>
<dbReference type="GO" id="GO:0006431">
    <property type="term" value="P:methionyl-tRNA aminoacylation"/>
    <property type="evidence" value="ECO:0007669"/>
    <property type="project" value="TreeGrafter"/>
</dbReference>
<name>A0A8K0CI75_IGNLU</name>
<keyword evidence="5" id="KW-0030">Aminoacyl-tRNA synthetase</keyword>
<evidence type="ECO:0000256" key="5">
    <source>
        <dbReference type="ARBA" id="ARBA00023146"/>
    </source>
</evidence>
<comment type="caution">
    <text evidence="7">The sequence shown here is derived from an EMBL/GenBank/DDBJ whole genome shotgun (WGS) entry which is preliminary data.</text>
</comment>
<evidence type="ECO:0000256" key="1">
    <source>
        <dbReference type="ARBA" id="ARBA00022598"/>
    </source>
</evidence>
<dbReference type="SUPFAM" id="SSF52374">
    <property type="entry name" value="Nucleotidylyl transferase"/>
    <property type="match status" value="1"/>
</dbReference>
<keyword evidence="8" id="KW-1185">Reference proteome</keyword>
<keyword evidence="4" id="KW-0648">Protein biosynthesis</keyword>
<keyword evidence="1" id="KW-0436">Ligase</keyword>
<dbReference type="InterPro" id="IPR015413">
    <property type="entry name" value="Methionyl/Leucyl_tRNA_Synth"/>
</dbReference>
<dbReference type="OrthoDB" id="5844513at2759"/>
<evidence type="ECO:0000259" key="6">
    <source>
        <dbReference type="Pfam" id="PF09334"/>
    </source>
</evidence>
<sequence>MLTQVSKFLVIRKIVSKENFVTAPHIGHLYTSLIADATQRWQHIRNPHLNIRFATGTDEHGTKIQRAATTNNIPVKDYCNNISEQYKIMSRNFNIGFTEFIRTTDENHASAVQKLWDTFANRTSKCKVFVVIKTFLQQRHGDLQVSYIVKTVHVHEAHKDRIQDS</sequence>
<evidence type="ECO:0000313" key="7">
    <source>
        <dbReference type="EMBL" id="KAF2887829.1"/>
    </source>
</evidence>
<accession>A0A8K0CI75</accession>
<gene>
    <name evidence="7" type="ORF">ILUMI_18345</name>
</gene>
<protein>
    <recommendedName>
        <fullName evidence="6">Methionyl/Leucyl tRNA synthetase domain-containing protein</fullName>
    </recommendedName>
</protein>
<evidence type="ECO:0000313" key="8">
    <source>
        <dbReference type="Proteomes" id="UP000801492"/>
    </source>
</evidence>
<keyword evidence="2" id="KW-0547">Nucleotide-binding</keyword>
<evidence type="ECO:0000256" key="4">
    <source>
        <dbReference type="ARBA" id="ARBA00022917"/>
    </source>
</evidence>
<proteinExistence type="predicted"/>
<dbReference type="InterPro" id="IPR014729">
    <property type="entry name" value="Rossmann-like_a/b/a_fold"/>
</dbReference>
<dbReference type="Proteomes" id="UP000801492">
    <property type="component" value="Unassembled WGS sequence"/>
</dbReference>
<dbReference type="PANTHER" id="PTHR43326">
    <property type="entry name" value="METHIONYL-TRNA SYNTHETASE"/>
    <property type="match status" value="1"/>
</dbReference>
<reference evidence="7" key="1">
    <citation type="submission" date="2019-08" db="EMBL/GenBank/DDBJ databases">
        <title>The genome of the North American firefly Photinus pyralis.</title>
        <authorList>
            <consortium name="Photinus pyralis genome working group"/>
            <person name="Fallon T.R."/>
            <person name="Sander Lower S.E."/>
            <person name="Weng J.-K."/>
        </authorList>
    </citation>
    <scope>NUCLEOTIDE SEQUENCE</scope>
    <source>
        <strain evidence="7">TRF0915ILg1</strain>
        <tissue evidence="7">Whole body</tissue>
    </source>
</reference>
<feature type="domain" description="Methionyl/Leucyl tRNA synthetase" evidence="6">
    <location>
        <begin position="23"/>
        <end position="122"/>
    </location>
</feature>
<keyword evidence="3" id="KW-0067">ATP-binding</keyword>
<evidence type="ECO:0000256" key="3">
    <source>
        <dbReference type="ARBA" id="ARBA00022840"/>
    </source>
</evidence>
<dbReference type="GO" id="GO:0005524">
    <property type="term" value="F:ATP binding"/>
    <property type="evidence" value="ECO:0007669"/>
    <property type="project" value="UniProtKB-KW"/>
</dbReference>